<dbReference type="RefSeq" id="WP_185269924.1">
    <property type="nucleotide sequence ID" value="NZ_CP055155.1"/>
</dbReference>
<name>A0A7G7G2H4_9BACT</name>
<dbReference type="CDD" id="cd00093">
    <property type="entry name" value="HTH_XRE"/>
    <property type="match status" value="1"/>
</dbReference>
<accession>A0A7G7G2H4</accession>
<keyword evidence="1" id="KW-0175">Coiled coil</keyword>
<evidence type="ECO:0000259" key="2">
    <source>
        <dbReference type="PROSITE" id="PS50943"/>
    </source>
</evidence>
<dbReference type="Proteomes" id="UP000515237">
    <property type="component" value="Plasmid unnamed2"/>
</dbReference>
<keyword evidence="3" id="KW-0614">Plasmid</keyword>
<dbReference type="Pfam" id="PF01381">
    <property type="entry name" value="HTH_3"/>
    <property type="match status" value="1"/>
</dbReference>
<sequence>MKLTLPEIGERLQTFRKTLGFTQKDIAESLNVQQNAISRFEKGSGGSLELLLDLVNYFDGHFLAYSLFADQFEVIKRGEDVPGNTIYNKIALERLKVLKNDLAEKTEEVAEIINLMETKED</sequence>
<protein>
    <submittedName>
        <fullName evidence="3">Helix-turn-helix transcriptional regulator</fullName>
    </submittedName>
</protein>
<dbReference type="AlphaFoldDB" id="A0A7G7G2H4"/>
<dbReference type="EMBL" id="CP055155">
    <property type="protein sequence ID" value="QNF31358.1"/>
    <property type="molecule type" value="Genomic_DNA"/>
</dbReference>
<evidence type="ECO:0000256" key="1">
    <source>
        <dbReference type="SAM" id="Coils"/>
    </source>
</evidence>
<evidence type="ECO:0000313" key="3">
    <source>
        <dbReference type="EMBL" id="QNF31358.1"/>
    </source>
</evidence>
<evidence type="ECO:0000313" key="4">
    <source>
        <dbReference type="Proteomes" id="UP000515237"/>
    </source>
</evidence>
<gene>
    <name evidence="3" type="ORF">HUW51_00960</name>
</gene>
<dbReference type="SUPFAM" id="SSF47413">
    <property type="entry name" value="lambda repressor-like DNA-binding domains"/>
    <property type="match status" value="1"/>
</dbReference>
<dbReference type="InterPro" id="IPR001387">
    <property type="entry name" value="Cro/C1-type_HTH"/>
</dbReference>
<keyword evidence="4" id="KW-1185">Reference proteome</keyword>
<reference evidence="3 4" key="1">
    <citation type="journal article" date="2018" name="Int. J. Syst. Evol. Microbiol.">
        <title>Adhaeribacter swui sp. nov., isolated from wet mud.</title>
        <authorList>
            <person name="Kim D.U."/>
            <person name="Kim K.W."/>
            <person name="Kang M.S."/>
            <person name="Kim J.Y."/>
            <person name="Jang J.H."/>
            <person name="Kim M.K."/>
        </authorList>
    </citation>
    <scope>NUCLEOTIDE SEQUENCE [LARGE SCALE GENOMIC DNA]</scope>
    <source>
        <strain evidence="3 4">KCTC 52873</strain>
        <plasmid evidence="3">unnamed2</plasmid>
    </source>
</reference>
<dbReference type="SMART" id="SM00530">
    <property type="entry name" value="HTH_XRE"/>
    <property type="match status" value="1"/>
</dbReference>
<feature type="domain" description="HTH cro/C1-type" evidence="2">
    <location>
        <begin position="12"/>
        <end position="65"/>
    </location>
</feature>
<proteinExistence type="predicted"/>
<feature type="coiled-coil region" evidence="1">
    <location>
        <begin position="88"/>
        <end position="115"/>
    </location>
</feature>
<organism evidence="3 4">
    <name type="scientific">Adhaeribacter swui</name>
    <dbReference type="NCBI Taxonomy" id="2086471"/>
    <lineage>
        <taxon>Bacteria</taxon>
        <taxon>Pseudomonadati</taxon>
        <taxon>Bacteroidota</taxon>
        <taxon>Cytophagia</taxon>
        <taxon>Cytophagales</taxon>
        <taxon>Hymenobacteraceae</taxon>
        <taxon>Adhaeribacter</taxon>
    </lineage>
</organism>
<geneLocation type="plasmid" evidence="3 4">
    <name>unnamed2</name>
</geneLocation>
<dbReference type="GO" id="GO:0003677">
    <property type="term" value="F:DNA binding"/>
    <property type="evidence" value="ECO:0007669"/>
    <property type="project" value="InterPro"/>
</dbReference>
<dbReference type="Gene3D" id="1.10.260.40">
    <property type="entry name" value="lambda repressor-like DNA-binding domains"/>
    <property type="match status" value="1"/>
</dbReference>
<dbReference type="InterPro" id="IPR010982">
    <property type="entry name" value="Lambda_DNA-bd_dom_sf"/>
</dbReference>
<dbReference type="KEGG" id="aswu:HUW51_00960"/>
<dbReference type="PROSITE" id="PS50943">
    <property type="entry name" value="HTH_CROC1"/>
    <property type="match status" value="1"/>
</dbReference>